<reference evidence="5" key="1">
    <citation type="submission" date="2016-10" db="EMBL/GenBank/DDBJ databases">
        <authorList>
            <person name="Varghese N."/>
            <person name="Submissions S."/>
        </authorList>
    </citation>
    <scope>NUCLEOTIDE SEQUENCE [LARGE SCALE GENOMIC DNA]</scope>
    <source>
        <strain evidence="5">B48,IBRC-M 10115,DSM 25386,CECT 8001</strain>
    </source>
</reference>
<feature type="transmembrane region" description="Helical" evidence="2">
    <location>
        <begin position="10"/>
        <end position="27"/>
    </location>
</feature>
<dbReference type="InterPro" id="IPR021878">
    <property type="entry name" value="TgpA_N"/>
</dbReference>
<accession>A0A1H8KG76</accession>
<dbReference type="Proteomes" id="UP000198553">
    <property type="component" value="Unassembled WGS sequence"/>
</dbReference>
<dbReference type="STRING" id="930146.SAMN05192533_1277"/>
<feature type="region of interest" description="Disordered" evidence="1">
    <location>
        <begin position="559"/>
        <end position="585"/>
    </location>
</feature>
<keyword evidence="4" id="KW-0645">Protease</keyword>
<feature type="domain" description="Transglutaminase-like" evidence="3">
    <location>
        <begin position="472"/>
        <end position="547"/>
    </location>
</feature>
<feature type="transmembrane region" description="Helical" evidence="2">
    <location>
        <begin position="612"/>
        <end position="630"/>
    </location>
</feature>
<keyword evidence="5" id="KW-1185">Reference proteome</keyword>
<feature type="transmembrane region" description="Helical" evidence="2">
    <location>
        <begin position="201"/>
        <end position="219"/>
    </location>
</feature>
<feature type="transmembrane region" description="Helical" evidence="2">
    <location>
        <begin position="113"/>
        <end position="134"/>
    </location>
</feature>
<dbReference type="Gene3D" id="3.10.620.30">
    <property type="match status" value="1"/>
</dbReference>
<dbReference type="PANTHER" id="PTHR42736:SF1">
    <property type="entry name" value="PROTEIN-GLUTAMINE GAMMA-GLUTAMYLTRANSFERASE"/>
    <property type="match status" value="1"/>
</dbReference>
<evidence type="ECO:0000313" key="4">
    <source>
        <dbReference type="EMBL" id="SEN91904.1"/>
    </source>
</evidence>
<evidence type="ECO:0000313" key="5">
    <source>
        <dbReference type="Proteomes" id="UP000198553"/>
    </source>
</evidence>
<dbReference type="SUPFAM" id="SSF54001">
    <property type="entry name" value="Cysteine proteinases"/>
    <property type="match status" value="1"/>
</dbReference>
<evidence type="ECO:0000256" key="1">
    <source>
        <dbReference type="SAM" id="MobiDB-lite"/>
    </source>
</evidence>
<feature type="transmembrane region" description="Helical" evidence="2">
    <location>
        <begin position="69"/>
        <end position="93"/>
    </location>
</feature>
<dbReference type="InterPro" id="IPR038765">
    <property type="entry name" value="Papain-like_cys_pep_sf"/>
</dbReference>
<keyword evidence="4" id="KW-0378">Hydrolase</keyword>
<keyword evidence="2" id="KW-0472">Membrane</keyword>
<protein>
    <submittedName>
        <fullName evidence="4">Transglutaminase-like enzyme, putative cysteine protease</fullName>
    </submittedName>
</protein>
<dbReference type="PANTHER" id="PTHR42736">
    <property type="entry name" value="PROTEIN-GLUTAMINE GAMMA-GLUTAMYLTRANSFERASE"/>
    <property type="match status" value="1"/>
</dbReference>
<dbReference type="Pfam" id="PF11992">
    <property type="entry name" value="TgpA_N"/>
    <property type="match status" value="1"/>
</dbReference>
<dbReference type="GO" id="GO:0006508">
    <property type="term" value="P:proteolysis"/>
    <property type="evidence" value="ECO:0007669"/>
    <property type="project" value="UniProtKB-KW"/>
</dbReference>
<dbReference type="GO" id="GO:0008233">
    <property type="term" value="F:peptidase activity"/>
    <property type="evidence" value="ECO:0007669"/>
    <property type="project" value="UniProtKB-KW"/>
</dbReference>
<dbReference type="SMART" id="SM00460">
    <property type="entry name" value="TGc"/>
    <property type="match status" value="1"/>
</dbReference>
<evidence type="ECO:0000256" key="2">
    <source>
        <dbReference type="SAM" id="Phobius"/>
    </source>
</evidence>
<dbReference type="EMBL" id="FOBW01000027">
    <property type="protein sequence ID" value="SEN91904.1"/>
    <property type="molecule type" value="Genomic_DNA"/>
</dbReference>
<dbReference type="InterPro" id="IPR052901">
    <property type="entry name" value="Bact_TGase-like"/>
</dbReference>
<name>A0A1H8KG76_9BACI</name>
<dbReference type="InterPro" id="IPR002931">
    <property type="entry name" value="Transglutaminase-like"/>
</dbReference>
<dbReference type="Pfam" id="PF01841">
    <property type="entry name" value="Transglut_core"/>
    <property type="match status" value="1"/>
</dbReference>
<organism evidence="4 5">
    <name type="scientific">Mesobacillus persicus</name>
    <dbReference type="NCBI Taxonomy" id="930146"/>
    <lineage>
        <taxon>Bacteria</taxon>
        <taxon>Bacillati</taxon>
        <taxon>Bacillota</taxon>
        <taxon>Bacilli</taxon>
        <taxon>Bacillales</taxon>
        <taxon>Bacillaceae</taxon>
        <taxon>Mesobacillus</taxon>
    </lineage>
</organism>
<dbReference type="AlphaFoldDB" id="A0A1H8KG76"/>
<feature type="transmembrane region" description="Helical" evidence="2">
    <location>
        <begin position="141"/>
        <end position="160"/>
    </location>
</feature>
<proteinExistence type="predicted"/>
<sequence>MSVRREKTDFTTFLVYAFSFLLLWEWLRPVQQLTDTGQMGVFLGFILLALVLSFLKVPFLVSQFIKGIYILYMILAIYYDGIFSLSSIIFFLQGLKGNFSLVWNGQFMDLSNSFRTLLFFILLWMMAYLIQYWLVKRKRIFVFFFITLVFITVLDTFTTYEANVAIVRTISVGFAVMGLLTASRLIDTKAVANHTIFKRKWMISLVSMVALSVLIGYLAPKADPIWPDPVAGIKSYNPKSGVGNSGEKSAGYGTDDSNLGGPFTGDDSIVFNAEVDESHYWKVETKDVYTGKGWVSSTGDEQSFDISPEDVPILSVYDSVPSEERTSTVFNVIRYPHIQYPQGLKEIETDEHYSFRMNPITEKITTIQDIAPEPIESYTVYFRDPSYQVEDLKKSTSQAESNYDSVKEWYTQLPDDLPPSISELALEITEEEETSFDKARAIEQYFQVNSYVYDQVNVAVPEEGDDYVAQFLFETKRGYCDNFSTSMAVMLRTLDIPTRWVKGYTGGELIERLDSGRRIYEVTNNNAHSWVEVFFPEVGWVPFEPTRGFSNNIVFETDNSTETTPERPEAQPASAPTPAEREMENMDEELGSSNRSFNSWLEDRQKDFLENWKLLTGIVMLIAGLAFFGYRKRKRWLPIYYILIYRLRKKDQYFPDAYLTLLAQLDRFGLKRKQGSTLREYAKYVDSFFVSNEMRILTDRYEQYLYRDLLKEGVWIDSKKEWEALMKKTAT</sequence>
<feature type="transmembrane region" description="Helical" evidence="2">
    <location>
        <begin position="39"/>
        <end position="57"/>
    </location>
</feature>
<keyword evidence="2" id="KW-0812">Transmembrane</keyword>
<dbReference type="OrthoDB" id="9804872at2"/>
<keyword evidence="2" id="KW-1133">Transmembrane helix</keyword>
<feature type="transmembrane region" description="Helical" evidence="2">
    <location>
        <begin position="166"/>
        <end position="186"/>
    </location>
</feature>
<evidence type="ECO:0000259" key="3">
    <source>
        <dbReference type="SMART" id="SM00460"/>
    </source>
</evidence>
<gene>
    <name evidence="4" type="ORF">SAMN05192533_1277</name>
</gene>